<feature type="transmembrane region" description="Helical" evidence="1">
    <location>
        <begin position="153"/>
        <end position="176"/>
    </location>
</feature>
<keyword evidence="1" id="KW-0812">Transmembrane</keyword>
<proteinExistence type="predicted"/>
<feature type="transmembrane region" description="Helical" evidence="1">
    <location>
        <begin position="77"/>
        <end position="98"/>
    </location>
</feature>
<gene>
    <name evidence="2" type="ORF">EC844_12268</name>
</gene>
<dbReference type="InterPro" id="IPR049458">
    <property type="entry name" value="EpsG-like"/>
</dbReference>
<keyword evidence="3" id="KW-1185">Reference proteome</keyword>
<dbReference type="AlphaFoldDB" id="A0A4R1XJ17"/>
<reference evidence="2 3" key="1">
    <citation type="submission" date="2019-03" db="EMBL/GenBank/DDBJ databases">
        <title>Genomic analyses of the natural microbiome of Caenorhabditis elegans.</title>
        <authorList>
            <person name="Samuel B."/>
        </authorList>
    </citation>
    <scope>NUCLEOTIDE SEQUENCE [LARGE SCALE GENOMIC DNA]</scope>
    <source>
        <strain evidence="2 3">JUb89</strain>
    </source>
</reference>
<name>A0A4R1XJ17_ACICA</name>
<protein>
    <submittedName>
        <fullName evidence="2">EpsG-like putative glucosyltransferase</fullName>
    </submittedName>
</protein>
<feature type="transmembrane region" description="Helical" evidence="1">
    <location>
        <begin position="256"/>
        <end position="289"/>
    </location>
</feature>
<feature type="transmembrane region" description="Helical" evidence="1">
    <location>
        <begin position="188"/>
        <end position="212"/>
    </location>
</feature>
<keyword evidence="1" id="KW-0472">Membrane</keyword>
<dbReference type="Pfam" id="PF14897">
    <property type="entry name" value="EpsG"/>
    <property type="match status" value="1"/>
</dbReference>
<dbReference type="GO" id="GO:0016740">
    <property type="term" value="F:transferase activity"/>
    <property type="evidence" value="ECO:0007669"/>
    <property type="project" value="UniProtKB-KW"/>
</dbReference>
<evidence type="ECO:0000256" key="1">
    <source>
        <dbReference type="SAM" id="Phobius"/>
    </source>
</evidence>
<organism evidence="2 3">
    <name type="scientific">Acinetobacter calcoaceticus</name>
    <dbReference type="NCBI Taxonomy" id="471"/>
    <lineage>
        <taxon>Bacteria</taxon>
        <taxon>Pseudomonadati</taxon>
        <taxon>Pseudomonadota</taxon>
        <taxon>Gammaproteobacteria</taxon>
        <taxon>Moraxellales</taxon>
        <taxon>Moraxellaceae</taxon>
        <taxon>Acinetobacter</taxon>
        <taxon>Acinetobacter calcoaceticus/baumannii complex</taxon>
    </lineage>
</organism>
<feature type="transmembrane region" description="Helical" evidence="1">
    <location>
        <begin position="224"/>
        <end position="244"/>
    </location>
</feature>
<dbReference type="Proteomes" id="UP000294963">
    <property type="component" value="Unassembled WGS sequence"/>
</dbReference>
<dbReference type="EMBL" id="SLVJ01000022">
    <property type="protein sequence ID" value="TCM63249.1"/>
    <property type="molecule type" value="Genomic_DNA"/>
</dbReference>
<comment type="caution">
    <text evidence="2">The sequence shown here is derived from an EMBL/GenBank/DDBJ whole genome shotgun (WGS) entry which is preliminary data.</text>
</comment>
<evidence type="ECO:0000313" key="3">
    <source>
        <dbReference type="Proteomes" id="UP000294963"/>
    </source>
</evidence>
<evidence type="ECO:0000313" key="2">
    <source>
        <dbReference type="EMBL" id="TCM63249.1"/>
    </source>
</evidence>
<keyword evidence="1" id="KW-1133">Transmembrane helix</keyword>
<feature type="transmembrane region" description="Helical" evidence="1">
    <location>
        <begin position="128"/>
        <end position="146"/>
    </location>
</feature>
<accession>A0A4R1XJ17</accession>
<sequence>MQKSIYEKSIYYLFASLISILYVGFIVSLPNEWFRDRNYYVIYANEAERIIENSSSILGLLLNEPIFLRVAQFFGNYISAELFPVVMSGFVAAVYTFSLIKYSRTFIMFTLGLLSLVFISYLQTAQVMVLRQGVATAIFLLIFLSSASDKRKIIFCALLSLFHSVFFIVTAVYAAYMFFLREKDTKLMLVIVAIAGAVLFLLSSFLLTYLGFRQADLYANTTENSGGGAFILSLFTFIYLYFFGSKENKALYDWTLIGLVLFLVGYFLFFSAGRLFVTFFPFVLILLVSKSRLQDILFLIFINIIYIYLFYTGEYMILFDYAGQPYVTNLFEQHINRLLNYF</sequence>
<feature type="transmembrane region" description="Helical" evidence="1">
    <location>
        <begin position="12"/>
        <end position="30"/>
    </location>
</feature>
<dbReference type="OrthoDB" id="6313110at2"/>
<feature type="transmembrane region" description="Helical" evidence="1">
    <location>
        <begin position="296"/>
        <end position="318"/>
    </location>
</feature>
<keyword evidence="2" id="KW-0808">Transferase</keyword>
<feature type="transmembrane region" description="Helical" evidence="1">
    <location>
        <begin position="105"/>
        <end position="122"/>
    </location>
</feature>